<organism evidence="1 2">
    <name type="scientific">Primorskyibacter flagellatus</name>
    <dbReference type="NCBI Taxonomy" id="1387277"/>
    <lineage>
        <taxon>Bacteria</taxon>
        <taxon>Pseudomonadati</taxon>
        <taxon>Pseudomonadota</taxon>
        <taxon>Alphaproteobacteria</taxon>
        <taxon>Rhodobacterales</taxon>
        <taxon>Roseobacteraceae</taxon>
        <taxon>Primorskyibacter</taxon>
    </lineage>
</organism>
<dbReference type="RefSeq" id="WP_188479417.1">
    <property type="nucleotide sequence ID" value="NZ_BMFJ01000002.1"/>
</dbReference>
<dbReference type="AlphaFoldDB" id="A0A917AFN5"/>
<protein>
    <submittedName>
        <fullName evidence="1">Flagellar basal body-associated protein FliL</fullName>
    </submittedName>
</protein>
<accession>A0A917AFN5</accession>
<name>A0A917AFN5_9RHOB</name>
<gene>
    <name evidence="1" type="ORF">GCM10011360_38270</name>
</gene>
<keyword evidence="1" id="KW-0282">Flagellum</keyword>
<evidence type="ECO:0000313" key="1">
    <source>
        <dbReference type="EMBL" id="GGE47390.1"/>
    </source>
</evidence>
<comment type="caution">
    <text evidence="1">The sequence shown here is derived from an EMBL/GenBank/DDBJ whole genome shotgun (WGS) entry which is preliminary data.</text>
</comment>
<dbReference type="EMBL" id="BMFJ01000002">
    <property type="protein sequence ID" value="GGE47390.1"/>
    <property type="molecule type" value="Genomic_DNA"/>
</dbReference>
<evidence type="ECO:0000313" key="2">
    <source>
        <dbReference type="Proteomes" id="UP000612855"/>
    </source>
</evidence>
<sequence>MGKLLPLILIILGIGGGAGAGFMLKPAPEVAALANPCGDMPAATEPTEPAAPLPPEDRDYVKMNNQFIVPVVEEGRVASLVVLSLSVEVQTGTREMVFAREPKLRDIFLQQLFDHANQGGFRGAFTNSNTLDVLRNSLREAGVHVLGDSLLDVLITDIARQDA</sequence>
<proteinExistence type="predicted"/>
<keyword evidence="1" id="KW-0969">Cilium</keyword>
<keyword evidence="1" id="KW-0966">Cell projection</keyword>
<keyword evidence="2" id="KW-1185">Reference proteome</keyword>
<reference evidence="2" key="1">
    <citation type="journal article" date="2019" name="Int. J. Syst. Evol. Microbiol.">
        <title>The Global Catalogue of Microorganisms (GCM) 10K type strain sequencing project: providing services to taxonomists for standard genome sequencing and annotation.</title>
        <authorList>
            <consortium name="The Broad Institute Genomics Platform"/>
            <consortium name="The Broad Institute Genome Sequencing Center for Infectious Disease"/>
            <person name="Wu L."/>
            <person name="Ma J."/>
        </authorList>
    </citation>
    <scope>NUCLEOTIDE SEQUENCE [LARGE SCALE GENOMIC DNA]</scope>
    <source>
        <strain evidence="2">CGMCC 1.12664</strain>
    </source>
</reference>
<dbReference type="Proteomes" id="UP000612855">
    <property type="component" value="Unassembled WGS sequence"/>
</dbReference>